<dbReference type="EMBL" id="CP053708">
    <property type="protein sequence ID" value="QKE92435.1"/>
    <property type="molecule type" value="Genomic_DNA"/>
</dbReference>
<proteinExistence type="predicted"/>
<keyword evidence="2" id="KW-1185">Reference proteome</keyword>
<gene>
    <name evidence="1" type="ORF">HN018_04725</name>
</gene>
<reference evidence="1 2" key="1">
    <citation type="journal article" date="2014" name="World J. Microbiol. Biotechnol.">
        <title>Biodiversity and physiological characteristics of Antarctic and Arctic lichens-associated bacteria.</title>
        <authorList>
            <person name="Lee Y.M."/>
            <person name="Kim E.H."/>
            <person name="Lee H.K."/>
            <person name="Hong S.G."/>
        </authorList>
    </citation>
    <scope>NUCLEOTIDE SEQUENCE [LARGE SCALE GENOMIC DNA]</scope>
    <source>
        <strain evidence="1 2">PAMC 26569</strain>
    </source>
</reference>
<dbReference type="AlphaFoldDB" id="A0A6M8HW86"/>
<dbReference type="KEGG" id="lck:HN018_04725"/>
<name>A0A6M8HW86_9PROT</name>
<evidence type="ECO:0000313" key="1">
    <source>
        <dbReference type="EMBL" id="QKE92435.1"/>
    </source>
</evidence>
<organism evidence="1 2">
    <name type="scientific">Lichenicola cladoniae</name>
    <dbReference type="NCBI Taxonomy" id="1484109"/>
    <lineage>
        <taxon>Bacteria</taxon>
        <taxon>Pseudomonadati</taxon>
        <taxon>Pseudomonadota</taxon>
        <taxon>Alphaproteobacteria</taxon>
        <taxon>Acetobacterales</taxon>
        <taxon>Acetobacteraceae</taxon>
        <taxon>Lichenicola</taxon>
    </lineage>
</organism>
<protein>
    <submittedName>
        <fullName evidence="1">Uncharacterized protein</fullName>
    </submittedName>
</protein>
<evidence type="ECO:0000313" key="2">
    <source>
        <dbReference type="Proteomes" id="UP000500767"/>
    </source>
</evidence>
<accession>A0A6M8HW86</accession>
<dbReference type="Proteomes" id="UP000500767">
    <property type="component" value="Chromosome"/>
</dbReference>
<sequence length="93" mass="10035">MTLAVGSILAPGAMAQHMVTDGEAGKLTLDSLTATPAPVYRHVVAYHAPRISRSSGVRGRTVRGVHSVIYRHAYRQPAMATSHHVATRHRVRG</sequence>